<comment type="caution">
    <text evidence="1">The sequence shown here is derived from an EMBL/GenBank/DDBJ whole genome shotgun (WGS) entry which is preliminary data.</text>
</comment>
<accession>A0A9P5ZZU6</accession>
<keyword evidence="2" id="KW-1185">Reference proteome</keyword>
<name>A0A9P5ZZU6_PLEER</name>
<gene>
    <name evidence="1" type="ORF">BDN71DRAFT_1504854</name>
</gene>
<dbReference type="Proteomes" id="UP000807025">
    <property type="component" value="Unassembled WGS sequence"/>
</dbReference>
<dbReference type="EMBL" id="MU154543">
    <property type="protein sequence ID" value="KAF9497592.1"/>
    <property type="molecule type" value="Genomic_DNA"/>
</dbReference>
<evidence type="ECO:0000313" key="1">
    <source>
        <dbReference type="EMBL" id="KAF9497592.1"/>
    </source>
</evidence>
<reference evidence="1" key="1">
    <citation type="submission" date="2020-11" db="EMBL/GenBank/DDBJ databases">
        <authorList>
            <consortium name="DOE Joint Genome Institute"/>
            <person name="Ahrendt S."/>
            <person name="Riley R."/>
            <person name="Andreopoulos W."/>
            <person name="Labutti K."/>
            <person name="Pangilinan J."/>
            <person name="Ruiz-Duenas F.J."/>
            <person name="Barrasa J.M."/>
            <person name="Sanchez-Garcia M."/>
            <person name="Camarero S."/>
            <person name="Miyauchi S."/>
            <person name="Serrano A."/>
            <person name="Linde D."/>
            <person name="Babiker R."/>
            <person name="Drula E."/>
            <person name="Ayuso-Fernandez I."/>
            <person name="Pacheco R."/>
            <person name="Padilla G."/>
            <person name="Ferreira P."/>
            <person name="Barriuso J."/>
            <person name="Kellner H."/>
            <person name="Castanera R."/>
            <person name="Alfaro M."/>
            <person name="Ramirez L."/>
            <person name="Pisabarro A.G."/>
            <person name="Kuo A."/>
            <person name="Tritt A."/>
            <person name="Lipzen A."/>
            <person name="He G."/>
            <person name="Yan M."/>
            <person name="Ng V."/>
            <person name="Cullen D."/>
            <person name="Martin F."/>
            <person name="Rosso M.-N."/>
            <person name="Henrissat B."/>
            <person name="Hibbett D."/>
            <person name="Martinez A.T."/>
            <person name="Grigoriev I.V."/>
        </authorList>
    </citation>
    <scope>NUCLEOTIDE SEQUENCE</scope>
    <source>
        <strain evidence="1">ATCC 90797</strain>
    </source>
</reference>
<sequence>MAACKCKVNISDLWRGGAGYVHTHFDGSDADLDILSTFPLQDMFQQIAGTAWTEANIMWEVLGYFTDLLMQQPPPIADVLDVDIDTDDVLDEPTTRELSEAEDMSNCALLKQALQATSFISVALSDHPDLPVDAENTLNKCGLAAAALNMHNLAFIESLPDKDPQSLSELQEAFKSILAAISALGPVGQVTVNKLLNQATIDSSTSTAVKDEHDLAPVLSHISDHNLIILATEASPDPS</sequence>
<organism evidence="1 2">
    <name type="scientific">Pleurotus eryngii</name>
    <name type="common">Boletus of the steppes</name>
    <dbReference type="NCBI Taxonomy" id="5323"/>
    <lineage>
        <taxon>Eukaryota</taxon>
        <taxon>Fungi</taxon>
        <taxon>Dikarya</taxon>
        <taxon>Basidiomycota</taxon>
        <taxon>Agaricomycotina</taxon>
        <taxon>Agaricomycetes</taxon>
        <taxon>Agaricomycetidae</taxon>
        <taxon>Agaricales</taxon>
        <taxon>Pleurotineae</taxon>
        <taxon>Pleurotaceae</taxon>
        <taxon>Pleurotus</taxon>
    </lineage>
</organism>
<protein>
    <submittedName>
        <fullName evidence="1">Uncharacterized protein</fullName>
    </submittedName>
</protein>
<evidence type="ECO:0000313" key="2">
    <source>
        <dbReference type="Proteomes" id="UP000807025"/>
    </source>
</evidence>
<proteinExistence type="predicted"/>
<dbReference type="AlphaFoldDB" id="A0A9P5ZZU6"/>